<dbReference type="PANTHER" id="PTHR14359:SF6">
    <property type="entry name" value="PHOSPHOPANTOTHENOYLCYSTEINE DECARBOXYLASE"/>
    <property type="match status" value="1"/>
</dbReference>
<reference evidence="3 4" key="1">
    <citation type="submission" date="2020-01" db="EMBL/GenBank/DDBJ databases">
        <title>Insect and environment-associated Actinomycetes.</title>
        <authorList>
            <person name="Currrie C."/>
            <person name="Chevrette M."/>
            <person name="Carlson C."/>
            <person name="Stubbendieck R."/>
            <person name="Wendt-Pienkowski E."/>
        </authorList>
    </citation>
    <scope>NUCLEOTIDE SEQUENCE [LARGE SCALE GENOMIC DNA]</scope>
    <source>
        <strain evidence="3 4">SID7903</strain>
    </source>
</reference>
<protein>
    <submittedName>
        <fullName evidence="3">Pantothenate metabolism flavoprotein</fullName>
    </submittedName>
</protein>
<evidence type="ECO:0000256" key="1">
    <source>
        <dbReference type="SAM" id="Phobius"/>
    </source>
</evidence>
<dbReference type="GO" id="GO:0010181">
    <property type="term" value="F:FMN binding"/>
    <property type="evidence" value="ECO:0007669"/>
    <property type="project" value="TreeGrafter"/>
</dbReference>
<dbReference type="Proteomes" id="UP000470951">
    <property type="component" value="Unassembled WGS sequence"/>
</dbReference>
<evidence type="ECO:0000313" key="4">
    <source>
        <dbReference type="Proteomes" id="UP000470951"/>
    </source>
</evidence>
<feature type="transmembrane region" description="Helical" evidence="1">
    <location>
        <begin position="15"/>
        <end position="35"/>
    </location>
</feature>
<dbReference type="GO" id="GO:0071513">
    <property type="term" value="C:phosphopantothenoylcysteine decarboxylase complex"/>
    <property type="evidence" value="ECO:0007669"/>
    <property type="project" value="TreeGrafter"/>
</dbReference>
<sequence length="195" mass="20649">MTRRQPDIALPNDRVLIVITGALPAAFLPGWLLCLREWYGWDIRVCVTHAAARLVSCETLAAASGNPVLGPDWRPGTGRVDHREAADWPDAVLVVPATANWIGKYAHGITDSLALAATAFTTAPVVVAPSLGPLAERPAVRRNLRTLREDGVHVVPTGNGVSAHNGTRESGAMPSIDAVLEALSRVTATDRKATG</sequence>
<organism evidence="3 4">
    <name type="scientific">Streptomyces anulatus</name>
    <name type="common">Streptomyces chrysomallus</name>
    <dbReference type="NCBI Taxonomy" id="1892"/>
    <lineage>
        <taxon>Bacteria</taxon>
        <taxon>Bacillati</taxon>
        <taxon>Actinomycetota</taxon>
        <taxon>Actinomycetes</taxon>
        <taxon>Kitasatosporales</taxon>
        <taxon>Streptomycetaceae</taxon>
        <taxon>Streptomyces</taxon>
    </lineage>
</organism>
<name>A0A7K3RBK6_STRAQ</name>
<keyword evidence="1" id="KW-0472">Membrane</keyword>
<dbReference type="Pfam" id="PF02441">
    <property type="entry name" value="Flavoprotein"/>
    <property type="match status" value="1"/>
</dbReference>
<evidence type="ECO:0000313" key="3">
    <source>
        <dbReference type="EMBL" id="NEB99528.1"/>
    </source>
</evidence>
<dbReference type="SUPFAM" id="SSF52507">
    <property type="entry name" value="Homo-oligomeric flavin-containing Cys decarboxylases, HFCD"/>
    <property type="match status" value="1"/>
</dbReference>
<dbReference type="AlphaFoldDB" id="A0A7K3RBK6"/>
<dbReference type="RefSeq" id="WP_164216726.1">
    <property type="nucleotide sequence ID" value="NZ_JAAGLK010000283.1"/>
</dbReference>
<feature type="domain" description="Flavoprotein" evidence="2">
    <location>
        <begin position="14"/>
        <end position="158"/>
    </location>
</feature>
<dbReference type="InterPro" id="IPR003382">
    <property type="entry name" value="Flavoprotein"/>
</dbReference>
<keyword evidence="1" id="KW-0812">Transmembrane</keyword>
<comment type="caution">
    <text evidence="3">The sequence shown here is derived from an EMBL/GenBank/DDBJ whole genome shotgun (WGS) entry which is preliminary data.</text>
</comment>
<dbReference type="Gene3D" id="3.40.50.1950">
    <property type="entry name" value="Flavin prenyltransferase-like"/>
    <property type="match status" value="1"/>
</dbReference>
<proteinExistence type="predicted"/>
<dbReference type="GO" id="GO:0015937">
    <property type="term" value="P:coenzyme A biosynthetic process"/>
    <property type="evidence" value="ECO:0007669"/>
    <property type="project" value="TreeGrafter"/>
</dbReference>
<dbReference type="InterPro" id="IPR036551">
    <property type="entry name" value="Flavin_trans-like"/>
</dbReference>
<evidence type="ECO:0000259" key="2">
    <source>
        <dbReference type="Pfam" id="PF02441"/>
    </source>
</evidence>
<dbReference type="PANTHER" id="PTHR14359">
    <property type="entry name" value="HOMO-OLIGOMERIC FLAVIN CONTAINING CYS DECARBOXYLASE FAMILY"/>
    <property type="match status" value="1"/>
</dbReference>
<dbReference type="EMBL" id="JAAGMS010000178">
    <property type="protein sequence ID" value="NEB99528.1"/>
    <property type="molecule type" value="Genomic_DNA"/>
</dbReference>
<accession>A0A7K3RBK6</accession>
<dbReference type="GO" id="GO:0004633">
    <property type="term" value="F:phosphopantothenoylcysteine decarboxylase activity"/>
    <property type="evidence" value="ECO:0007669"/>
    <property type="project" value="TreeGrafter"/>
</dbReference>
<gene>
    <name evidence="3" type="ORF">G3I58_16320</name>
</gene>
<keyword evidence="1" id="KW-1133">Transmembrane helix</keyword>